<protein>
    <recommendedName>
        <fullName evidence="3">F-box domain-containing protein</fullName>
    </recommendedName>
</protein>
<dbReference type="EMBL" id="JAWWNJ010000002">
    <property type="protein sequence ID" value="KAK7062215.1"/>
    <property type="molecule type" value="Genomic_DNA"/>
</dbReference>
<name>A0AAW0EEC9_9AGAR</name>
<dbReference type="Proteomes" id="UP001362999">
    <property type="component" value="Unassembled WGS sequence"/>
</dbReference>
<keyword evidence="2" id="KW-1185">Reference proteome</keyword>
<evidence type="ECO:0000313" key="2">
    <source>
        <dbReference type="Proteomes" id="UP001362999"/>
    </source>
</evidence>
<sequence length="391" mass="43957">MVKRTRVGPRPRSIVVATSQRSPVLLPPEISAIICEMVADKRALLILCQVSSFFRCQAQRLLYRSVHLSEGGPAGLRRLKSWVNAASKHAHLAEYVHSLALRLPPILEASIATKLARALAQCTNLKELSVSGPKSTHGYSCFQGSMLNKTSFRLKKFVNRYFDDRLIMEFWRNQTELRILDIKINVCALDPDSMLLPNLIAVKTNNIGDLPVGRALESIQTYPMADILLLKQYETSLTTLNLWQQPRQRHWLQQPQELVLDTLVGLVAGTLPNLLHLGLFAETKGFEIHNSSIHKAVLERFNRLDSFTLQLPYVANFYVGGVSQKHRSLTKSTGVFDVGRDIMTACPTLRRVAISVKVLQVYGGVLTRSDSDGAVQEERKTWLEVRELSSF</sequence>
<dbReference type="AlphaFoldDB" id="A0AAW0EEC9"/>
<proteinExistence type="predicted"/>
<comment type="caution">
    <text evidence="1">The sequence shown here is derived from an EMBL/GenBank/DDBJ whole genome shotgun (WGS) entry which is preliminary data.</text>
</comment>
<reference evidence="1 2" key="1">
    <citation type="journal article" date="2024" name="J Genomics">
        <title>Draft genome sequencing and assembly of Favolaschia claudopus CIRM-BRFM 2984 isolated from oak limbs.</title>
        <authorList>
            <person name="Navarro D."/>
            <person name="Drula E."/>
            <person name="Chaduli D."/>
            <person name="Cazenave R."/>
            <person name="Ahrendt S."/>
            <person name="Wang J."/>
            <person name="Lipzen A."/>
            <person name="Daum C."/>
            <person name="Barry K."/>
            <person name="Grigoriev I.V."/>
            <person name="Favel A."/>
            <person name="Rosso M.N."/>
            <person name="Martin F."/>
        </authorList>
    </citation>
    <scope>NUCLEOTIDE SEQUENCE [LARGE SCALE GENOMIC DNA]</scope>
    <source>
        <strain evidence="1 2">CIRM-BRFM 2984</strain>
    </source>
</reference>
<evidence type="ECO:0008006" key="3">
    <source>
        <dbReference type="Google" id="ProtNLM"/>
    </source>
</evidence>
<gene>
    <name evidence="1" type="ORF">R3P38DRAFT_2678681</name>
</gene>
<evidence type="ECO:0000313" key="1">
    <source>
        <dbReference type="EMBL" id="KAK7062215.1"/>
    </source>
</evidence>
<accession>A0AAW0EEC9</accession>
<organism evidence="1 2">
    <name type="scientific">Favolaschia claudopus</name>
    <dbReference type="NCBI Taxonomy" id="2862362"/>
    <lineage>
        <taxon>Eukaryota</taxon>
        <taxon>Fungi</taxon>
        <taxon>Dikarya</taxon>
        <taxon>Basidiomycota</taxon>
        <taxon>Agaricomycotina</taxon>
        <taxon>Agaricomycetes</taxon>
        <taxon>Agaricomycetidae</taxon>
        <taxon>Agaricales</taxon>
        <taxon>Marasmiineae</taxon>
        <taxon>Mycenaceae</taxon>
        <taxon>Favolaschia</taxon>
    </lineage>
</organism>